<protein>
    <submittedName>
        <fullName evidence="3">F420-dependent N(5)</fullName>
    </submittedName>
</protein>
<evidence type="ECO:0000256" key="1">
    <source>
        <dbReference type="ARBA" id="ARBA00023002"/>
    </source>
</evidence>
<accession>A0A6I8LPM3</accession>
<name>A0A6I8LPM3_9PSEU</name>
<dbReference type="EMBL" id="CABVGP010000001">
    <property type="protein sequence ID" value="VVJ18408.1"/>
    <property type="molecule type" value="Genomic_DNA"/>
</dbReference>
<gene>
    <name evidence="3" type="ORF">AA23TX_03429</name>
</gene>
<feature type="domain" description="Luciferase-like" evidence="2">
    <location>
        <begin position="11"/>
        <end position="188"/>
    </location>
</feature>
<dbReference type="InterPro" id="IPR011251">
    <property type="entry name" value="Luciferase-like_dom"/>
</dbReference>
<proteinExistence type="predicted"/>
<sequence>MTDLAYTVALPPTRRAPEHIQYAEELGYSHAFLFDTPFQGDDVWVQLHRAAERTSTITLGPGVLVPSLRHPLVNAANTVSLHQLAPGRVNVAFGTGFSSRAATGQPALKWSYLEQYVEVFQALLRGESADWEGAPIKLLLTSDLADQLPLRVPLLIGAIGPKGDAVARRLGADGLFGMLRPTENMKDWKRASLAILGTPLDPGEQVTDERVRLAAGPLWGGMFHFVHTLQGADAVREMPGGPAWLEVIERVPERERHLAIHQGHVQEMNEADRAAWDAGGHVSLTATTWTAPAEEFGAAVRALADQGVTEVQLQPTGPDIRRELEVFADAVRARR</sequence>
<evidence type="ECO:0000259" key="2">
    <source>
        <dbReference type="Pfam" id="PF00296"/>
    </source>
</evidence>
<keyword evidence="1" id="KW-0560">Oxidoreductase</keyword>
<evidence type="ECO:0000313" key="3">
    <source>
        <dbReference type="EMBL" id="VVJ18408.1"/>
    </source>
</evidence>
<dbReference type="GO" id="GO:0016705">
    <property type="term" value="F:oxidoreductase activity, acting on paired donors, with incorporation or reduction of molecular oxygen"/>
    <property type="evidence" value="ECO:0007669"/>
    <property type="project" value="InterPro"/>
</dbReference>
<dbReference type="InterPro" id="IPR036661">
    <property type="entry name" value="Luciferase-like_sf"/>
</dbReference>
<dbReference type="InterPro" id="IPR050564">
    <property type="entry name" value="F420-G6PD/mer"/>
</dbReference>
<dbReference type="PANTHER" id="PTHR43244:SF1">
    <property type="entry name" value="5,10-METHYLENETETRAHYDROMETHANOPTERIN REDUCTASE"/>
    <property type="match status" value="1"/>
</dbReference>
<evidence type="ECO:0000313" key="4">
    <source>
        <dbReference type="Proteomes" id="UP000399805"/>
    </source>
</evidence>
<dbReference type="SUPFAM" id="SSF51679">
    <property type="entry name" value="Bacterial luciferase-like"/>
    <property type="match status" value="1"/>
</dbReference>
<organism evidence="3 4">
    <name type="scientific">Amycolatopsis camponoti</name>
    <dbReference type="NCBI Taxonomy" id="2606593"/>
    <lineage>
        <taxon>Bacteria</taxon>
        <taxon>Bacillati</taxon>
        <taxon>Actinomycetota</taxon>
        <taxon>Actinomycetes</taxon>
        <taxon>Pseudonocardiales</taxon>
        <taxon>Pseudonocardiaceae</taxon>
        <taxon>Amycolatopsis</taxon>
    </lineage>
</organism>
<dbReference type="RefSeq" id="WP_155543413.1">
    <property type="nucleotide sequence ID" value="NZ_CABVGP010000001.1"/>
</dbReference>
<dbReference type="Proteomes" id="UP000399805">
    <property type="component" value="Unassembled WGS sequence"/>
</dbReference>
<keyword evidence="4" id="KW-1185">Reference proteome</keyword>
<dbReference type="Pfam" id="PF00296">
    <property type="entry name" value="Bac_luciferase"/>
    <property type="match status" value="1"/>
</dbReference>
<dbReference type="AlphaFoldDB" id="A0A6I8LPM3"/>
<reference evidence="3 4" key="1">
    <citation type="submission" date="2019-09" db="EMBL/GenBank/DDBJ databases">
        <authorList>
            <person name="Leyn A S."/>
        </authorList>
    </citation>
    <scope>NUCLEOTIDE SEQUENCE [LARGE SCALE GENOMIC DNA]</scope>
    <source>
        <strain evidence="3">AA231_1</strain>
    </source>
</reference>
<dbReference type="PANTHER" id="PTHR43244">
    <property type="match status" value="1"/>
</dbReference>
<dbReference type="Gene3D" id="3.20.20.30">
    <property type="entry name" value="Luciferase-like domain"/>
    <property type="match status" value="1"/>
</dbReference>